<accession>A0A0D0ALD6</accession>
<feature type="domain" description="WW" evidence="5">
    <location>
        <begin position="17"/>
        <end position="50"/>
    </location>
</feature>
<evidence type="ECO:0000256" key="3">
    <source>
        <dbReference type="PROSITE-ProRule" id="PRU00221"/>
    </source>
</evidence>
<evidence type="ECO:0008006" key="9">
    <source>
        <dbReference type="Google" id="ProtNLM"/>
    </source>
</evidence>
<dbReference type="Pfam" id="PF00400">
    <property type="entry name" value="WD40"/>
    <property type="match status" value="7"/>
</dbReference>
<organism evidence="7 8">
    <name type="scientific">Suillus luteus UH-Slu-Lm8-n1</name>
    <dbReference type="NCBI Taxonomy" id="930992"/>
    <lineage>
        <taxon>Eukaryota</taxon>
        <taxon>Fungi</taxon>
        <taxon>Dikarya</taxon>
        <taxon>Basidiomycota</taxon>
        <taxon>Agaricomycotina</taxon>
        <taxon>Agaricomycetes</taxon>
        <taxon>Agaricomycetidae</taxon>
        <taxon>Boletales</taxon>
        <taxon>Suillineae</taxon>
        <taxon>Suillaceae</taxon>
        <taxon>Suillus</taxon>
    </lineage>
</organism>
<dbReference type="PRINTS" id="PR00320">
    <property type="entry name" value="GPROTEINBRPT"/>
</dbReference>
<dbReference type="InterPro" id="IPR036020">
    <property type="entry name" value="WW_dom_sf"/>
</dbReference>
<feature type="repeat" description="WD" evidence="3">
    <location>
        <begin position="319"/>
        <end position="350"/>
    </location>
</feature>
<dbReference type="InterPro" id="IPR036322">
    <property type="entry name" value="WD40_repeat_dom_sf"/>
</dbReference>
<dbReference type="Gene3D" id="2.20.70.10">
    <property type="match status" value="1"/>
</dbReference>
<dbReference type="InterPro" id="IPR020472">
    <property type="entry name" value="WD40_PAC1"/>
</dbReference>
<dbReference type="SUPFAM" id="SSF50978">
    <property type="entry name" value="WD40 repeat-like"/>
    <property type="match status" value="1"/>
</dbReference>
<reference evidence="7 8" key="1">
    <citation type="submission" date="2014-04" db="EMBL/GenBank/DDBJ databases">
        <authorList>
            <consortium name="DOE Joint Genome Institute"/>
            <person name="Kuo A."/>
            <person name="Ruytinx J."/>
            <person name="Rineau F."/>
            <person name="Colpaert J."/>
            <person name="Kohler A."/>
            <person name="Nagy L.G."/>
            <person name="Floudas D."/>
            <person name="Copeland A."/>
            <person name="Barry K.W."/>
            <person name="Cichocki N."/>
            <person name="Veneault-Fourrey C."/>
            <person name="LaButti K."/>
            <person name="Lindquist E.A."/>
            <person name="Lipzen A."/>
            <person name="Lundell T."/>
            <person name="Morin E."/>
            <person name="Murat C."/>
            <person name="Sun H."/>
            <person name="Tunlid A."/>
            <person name="Henrissat B."/>
            <person name="Grigoriev I.V."/>
            <person name="Hibbett D.S."/>
            <person name="Martin F."/>
            <person name="Nordberg H.P."/>
            <person name="Cantor M.N."/>
            <person name="Hua S.X."/>
        </authorList>
    </citation>
    <scope>NUCLEOTIDE SEQUENCE [LARGE SCALE GENOMIC DNA]</scope>
    <source>
        <strain evidence="7 8">UH-Slu-Lm8-n1</strain>
    </source>
</reference>
<dbReference type="Gene3D" id="2.130.10.10">
    <property type="entry name" value="YVTN repeat-like/Quinoprotein amine dehydrogenase"/>
    <property type="match status" value="3"/>
</dbReference>
<dbReference type="OrthoDB" id="2680312at2759"/>
<dbReference type="STRING" id="930992.A0A0D0ALD6"/>
<dbReference type="PROSITE" id="PS50294">
    <property type="entry name" value="WD_REPEATS_REGION"/>
    <property type="match status" value="5"/>
</dbReference>
<feature type="region of interest" description="Disordered" evidence="4">
    <location>
        <begin position="358"/>
        <end position="403"/>
    </location>
</feature>
<dbReference type="PANTHER" id="PTHR19848">
    <property type="entry name" value="WD40 REPEAT PROTEIN"/>
    <property type="match status" value="1"/>
</dbReference>
<dbReference type="InterPro" id="IPR015943">
    <property type="entry name" value="WD40/YVTN_repeat-like_dom_sf"/>
</dbReference>
<dbReference type="Pfam" id="PF00397">
    <property type="entry name" value="WW"/>
    <property type="match status" value="1"/>
</dbReference>
<keyword evidence="1 3" id="KW-0853">WD repeat</keyword>
<feature type="compositionally biased region" description="Basic and acidic residues" evidence="4">
    <location>
        <begin position="358"/>
        <end position="384"/>
    </location>
</feature>
<protein>
    <recommendedName>
        <fullName evidence="9">WD40 repeat-like protein</fullName>
    </recommendedName>
</protein>
<dbReference type="PANTHER" id="PTHR19848:SF8">
    <property type="entry name" value="F-BOX AND WD REPEAT DOMAIN CONTAINING 7"/>
    <property type="match status" value="1"/>
</dbReference>
<dbReference type="Proteomes" id="UP000054485">
    <property type="component" value="Unassembled WGS sequence"/>
</dbReference>
<dbReference type="PROSITE" id="PS50020">
    <property type="entry name" value="WW_DOMAIN_2"/>
    <property type="match status" value="1"/>
</dbReference>
<dbReference type="EMBL" id="KN835367">
    <property type="protein sequence ID" value="KIK38934.1"/>
    <property type="molecule type" value="Genomic_DNA"/>
</dbReference>
<dbReference type="PROSITE" id="PS50082">
    <property type="entry name" value="WD_REPEATS_2"/>
    <property type="match status" value="7"/>
</dbReference>
<dbReference type="PROSITE" id="PS50835">
    <property type="entry name" value="IG_LIKE"/>
    <property type="match status" value="1"/>
</dbReference>
<evidence type="ECO:0000256" key="4">
    <source>
        <dbReference type="SAM" id="MobiDB-lite"/>
    </source>
</evidence>
<proteinExistence type="predicted"/>
<dbReference type="SMART" id="SM00456">
    <property type="entry name" value="WW"/>
    <property type="match status" value="1"/>
</dbReference>
<dbReference type="CDD" id="cd00201">
    <property type="entry name" value="WW"/>
    <property type="match status" value="1"/>
</dbReference>
<feature type="repeat" description="WD" evidence="3">
    <location>
        <begin position="148"/>
        <end position="189"/>
    </location>
</feature>
<evidence type="ECO:0000313" key="7">
    <source>
        <dbReference type="EMBL" id="KIK38934.1"/>
    </source>
</evidence>
<feature type="domain" description="Ig-like" evidence="6">
    <location>
        <begin position="48"/>
        <end position="126"/>
    </location>
</feature>
<feature type="repeat" description="WD" evidence="3">
    <location>
        <begin position="63"/>
        <end position="94"/>
    </location>
</feature>
<dbReference type="InterPro" id="IPR001202">
    <property type="entry name" value="WW_dom"/>
</dbReference>
<name>A0A0D0ALD6_9AGAM</name>
<evidence type="ECO:0000313" key="8">
    <source>
        <dbReference type="Proteomes" id="UP000054485"/>
    </source>
</evidence>
<dbReference type="InterPro" id="IPR019775">
    <property type="entry name" value="WD40_repeat_CS"/>
</dbReference>
<keyword evidence="8" id="KW-1185">Reference proteome</keyword>
<evidence type="ECO:0000256" key="2">
    <source>
        <dbReference type="ARBA" id="ARBA00022737"/>
    </source>
</evidence>
<evidence type="ECO:0000256" key="1">
    <source>
        <dbReference type="ARBA" id="ARBA00022574"/>
    </source>
</evidence>
<sequence length="545" mass="58610">MSSWDRPLPGVRLDNDSHLVPGCEWHISPLGRSYFVDHNTRTTSWKKPTLERPPGSLTPECVVEAHSKNIWSLACFGTSCNILSASGDGSIRQWTRDGERVGRPWKSDGGSVSSVSISQDESMVVCGSADGRLRLWDIKKGSVVGDPWEGHGDAVGCLDWSPNAREVASGSDDGTIRRWNPDTGRQIAPPIEAGHGRVYALKYSPQGDKFASGGEDKVICVWSKDGELLMEIEGHDDGVSSLCWSTDGARIFSASYDNTIRKWRSIDGMELVVFCGHLNAIVSLCLSPDESHLVSASMDYSVRIWDLKTNQQVGDPLLHNDEAWAVVTSPDGKSIISGTLDGKICVWSLEAALKHSVDDHSADESDAKPDAKLKGRPVRSRDAGKGFWDADSDTEPRFSASPASSSVAHHWRDFLRFSTRPNLNAPQAIPLETRRSNFNLFRGGSSIPTVEVAAGRKKNRIFVSPPSAAEVARAEAAAAAAAQQANGNQAGSSTPVGQPQAVPVTQVSQGPTETQGAGGGTGDVSYQVRCCGLFFSCGRPTSHQS</sequence>
<reference evidence="8" key="2">
    <citation type="submission" date="2015-01" db="EMBL/GenBank/DDBJ databases">
        <title>Evolutionary Origins and Diversification of the Mycorrhizal Mutualists.</title>
        <authorList>
            <consortium name="DOE Joint Genome Institute"/>
            <consortium name="Mycorrhizal Genomics Consortium"/>
            <person name="Kohler A."/>
            <person name="Kuo A."/>
            <person name="Nagy L.G."/>
            <person name="Floudas D."/>
            <person name="Copeland A."/>
            <person name="Barry K.W."/>
            <person name="Cichocki N."/>
            <person name="Veneault-Fourrey C."/>
            <person name="LaButti K."/>
            <person name="Lindquist E.A."/>
            <person name="Lipzen A."/>
            <person name="Lundell T."/>
            <person name="Morin E."/>
            <person name="Murat C."/>
            <person name="Riley R."/>
            <person name="Ohm R."/>
            <person name="Sun H."/>
            <person name="Tunlid A."/>
            <person name="Henrissat B."/>
            <person name="Grigoriev I.V."/>
            <person name="Hibbett D.S."/>
            <person name="Martin F."/>
        </authorList>
    </citation>
    <scope>NUCLEOTIDE SEQUENCE [LARGE SCALE GENOMIC DNA]</scope>
    <source>
        <strain evidence="8">UH-Slu-Lm8-n1</strain>
    </source>
</reference>
<gene>
    <name evidence="7" type="ORF">CY34DRAFT_808870</name>
</gene>
<dbReference type="PROSITE" id="PS00678">
    <property type="entry name" value="WD_REPEATS_1"/>
    <property type="match status" value="1"/>
</dbReference>
<dbReference type="AlphaFoldDB" id="A0A0D0ALD6"/>
<dbReference type="InterPro" id="IPR007110">
    <property type="entry name" value="Ig-like_dom"/>
</dbReference>
<evidence type="ECO:0000259" key="5">
    <source>
        <dbReference type="PROSITE" id="PS50020"/>
    </source>
</evidence>
<feature type="repeat" description="WD" evidence="3">
    <location>
        <begin position="232"/>
        <end position="263"/>
    </location>
</feature>
<dbReference type="InterPro" id="IPR001680">
    <property type="entry name" value="WD40_rpt"/>
</dbReference>
<feature type="repeat" description="WD" evidence="3">
    <location>
        <begin position="274"/>
        <end position="315"/>
    </location>
</feature>
<feature type="compositionally biased region" description="Polar residues" evidence="4">
    <location>
        <begin position="492"/>
        <end position="515"/>
    </location>
</feature>
<dbReference type="InParanoid" id="A0A0D0ALD6"/>
<feature type="repeat" description="WD" evidence="3">
    <location>
        <begin position="191"/>
        <end position="223"/>
    </location>
</feature>
<dbReference type="SUPFAM" id="SSF51045">
    <property type="entry name" value="WW domain"/>
    <property type="match status" value="1"/>
</dbReference>
<feature type="region of interest" description="Disordered" evidence="4">
    <location>
        <begin position="483"/>
        <end position="521"/>
    </location>
</feature>
<dbReference type="SMART" id="SM00320">
    <property type="entry name" value="WD40"/>
    <property type="match status" value="7"/>
</dbReference>
<feature type="repeat" description="WD" evidence="3">
    <location>
        <begin position="105"/>
        <end position="146"/>
    </location>
</feature>
<dbReference type="HOGENOM" id="CLU_000288_57_33_1"/>
<evidence type="ECO:0000259" key="6">
    <source>
        <dbReference type="PROSITE" id="PS50835"/>
    </source>
</evidence>
<dbReference type="CDD" id="cd00200">
    <property type="entry name" value="WD40"/>
    <property type="match status" value="1"/>
</dbReference>
<keyword evidence="2" id="KW-0677">Repeat</keyword>